<reference evidence="3" key="1">
    <citation type="submission" date="2014-07" db="EMBL/GenBank/DDBJ databases">
        <title>Genome sequencing of plant-pathogenic Streptomyces species.</title>
        <authorList>
            <person name="Harrison J."/>
            <person name="Sapp M."/>
            <person name="Thwaites R."/>
            <person name="Studholme D.J."/>
        </authorList>
    </citation>
    <scope>NUCLEOTIDE SEQUENCE [LARGE SCALE GENOMIC DNA]</scope>
    <source>
        <strain evidence="3">NCPPB 4445</strain>
    </source>
</reference>
<comment type="caution">
    <text evidence="2">The sequence shown here is derived from an EMBL/GenBank/DDBJ whole genome shotgun (WGS) entry which is preliminary data.</text>
</comment>
<organism evidence="2 3">
    <name type="scientific">Streptomyces acidiscabies</name>
    <dbReference type="NCBI Taxonomy" id="42234"/>
    <lineage>
        <taxon>Bacteria</taxon>
        <taxon>Bacillati</taxon>
        <taxon>Actinomycetota</taxon>
        <taxon>Actinomycetes</taxon>
        <taxon>Kitasatosporales</taxon>
        <taxon>Streptomycetaceae</taxon>
        <taxon>Streptomyces</taxon>
    </lineage>
</organism>
<dbReference type="OrthoDB" id="9971737at2"/>
<sequence>MPQTRPTLRGRLRLKDFLLVREGAVLGYARVPKPACPTPSGTFYEFDAEKLSEWCGSPQLRAAAPHVRLLPTSPDRHPESIPSGDIHQVE</sequence>
<feature type="region of interest" description="Disordered" evidence="1">
    <location>
        <begin position="69"/>
        <end position="90"/>
    </location>
</feature>
<dbReference type="Proteomes" id="UP000037151">
    <property type="component" value="Unassembled WGS sequence"/>
</dbReference>
<evidence type="ECO:0000313" key="3">
    <source>
        <dbReference type="Proteomes" id="UP000037151"/>
    </source>
</evidence>
<gene>
    <name evidence="2" type="ORF">IQ63_00725</name>
</gene>
<dbReference type="PATRIC" id="fig|42234.21.peg.151"/>
<dbReference type="AlphaFoldDB" id="A0A0L0KRG5"/>
<protein>
    <submittedName>
        <fullName evidence="2">Uncharacterized protein</fullName>
    </submittedName>
</protein>
<evidence type="ECO:0000256" key="1">
    <source>
        <dbReference type="SAM" id="MobiDB-lite"/>
    </source>
</evidence>
<proteinExistence type="predicted"/>
<dbReference type="EMBL" id="JPPY01000006">
    <property type="protein sequence ID" value="KND40149.1"/>
    <property type="molecule type" value="Genomic_DNA"/>
</dbReference>
<name>A0A0L0KRG5_9ACTN</name>
<evidence type="ECO:0000313" key="2">
    <source>
        <dbReference type="EMBL" id="KND40149.1"/>
    </source>
</evidence>
<accession>A0A0L0KRG5</accession>
<dbReference type="RefSeq" id="WP_050368913.1">
    <property type="nucleotide sequence ID" value="NZ_KQ257793.1"/>
</dbReference>